<dbReference type="Proteomes" id="UP000298284">
    <property type="component" value="Unassembled WGS sequence"/>
</dbReference>
<evidence type="ECO:0000313" key="4">
    <source>
        <dbReference type="Proteomes" id="UP000298284"/>
    </source>
</evidence>
<feature type="transmembrane region" description="Helical" evidence="1">
    <location>
        <begin position="107"/>
        <end position="126"/>
    </location>
</feature>
<reference evidence="3 4" key="1">
    <citation type="submission" date="2019-04" db="EMBL/GenBank/DDBJ databases">
        <authorList>
            <person name="Feng G."/>
            <person name="Zhang J."/>
            <person name="Zhu H."/>
        </authorList>
    </citation>
    <scope>NUCLEOTIDE SEQUENCE [LARGE SCALE GENOMIC DNA]</scope>
    <source>
        <strain evidence="3 4">JCM 19491</strain>
    </source>
</reference>
<feature type="transmembrane region" description="Helical" evidence="1">
    <location>
        <begin position="68"/>
        <end position="86"/>
    </location>
</feature>
<keyword evidence="1" id="KW-0812">Transmembrane</keyword>
<dbReference type="Pfam" id="PF06724">
    <property type="entry name" value="DUF1206"/>
    <property type="match status" value="3"/>
</dbReference>
<sequence length="276" mass="29741">MEAPSALADIELPSPAAGLKAWARVGFASIGFVHLVLGGLATMAALGVRGSDTPNQQEVFQTIQHMPLGQLLLWLVAGGLLGYVAWRLAQAFFDTESKGASMQGLAVRGFYCFSGMIYGLLAYYAGKMAWYGHLPKSGEASRSAMQNLLHHPHGQTIVGLIGLVLLSASGIQLYRAWSGKFDTDVNSRPFTNVQRRLVYHMGQIGYSARGIVLGIMGYFCFLAAQHANGNEIRDTEGCFNALQAMGPQVLGIVAVGLVIYGLYMLVQARFPILRGI</sequence>
<feature type="transmembrane region" description="Helical" evidence="1">
    <location>
        <begin position="157"/>
        <end position="177"/>
    </location>
</feature>
<dbReference type="AlphaFoldDB" id="A0A4Z0MSB3"/>
<dbReference type="EMBL" id="SRKZ01000001">
    <property type="protein sequence ID" value="TGD82561.1"/>
    <property type="molecule type" value="Genomic_DNA"/>
</dbReference>
<evidence type="ECO:0000313" key="3">
    <source>
        <dbReference type="EMBL" id="TGD82561.1"/>
    </source>
</evidence>
<evidence type="ECO:0000256" key="1">
    <source>
        <dbReference type="SAM" id="Phobius"/>
    </source>
</evidence>
<feature type="transmembrane region" description="Helical" evidence="1">
    <location>
        <begin position="21"/>
        <end position="48"/>
    </location>
</feature>
<organism evidence="3 4">
    <name type="scientific">Hymenobacter wooponensis</name>
    <dbReference type="NCBI Taxonomy" id="1525360"/>
    <lineage>
        <taxon>Bacteria</taxon>
        <taxon>Pseudomonadati</taxon>
        <taxon>Bacteroidota</taxon>
        <taxon>Cytophagia</taxon>
        <taxon>Cytophagales</taxon>
        <taxon>Hymenobacteraceae</taxon>
        <taxon>Hymenobacter</taxon>
    </lineage>
</organism>
<keyword evidence="1" id="KW-0472">Membrane</keyword>
<evidence type="ECO:0000259" key="2">
    <source>
        <dbReference type="Pfam" id="PF06724"/>
    </source>
</evidence>
<feature type="domain" description="DUF1206" evidence="2">
    <location>
        <begin position="111"/>
        <end position="178"/>
    </location>
</feature>
<comment type="caution">
    <text evidence="3">The sequence shown here is derived from an EMBL/GenBank/DDBJ whole genome shotgun (WGS) entry which is preliminary data.</text>
</comment>
<accession>A0A4Z0MSB3</accession>
<keyword evidence="1" id="KW-1133">Transmembrane helix</keyword>
<feature type="transmembrane region" description="Helical" evidence="1">
    <location>
        <begin position="244"/>
        <end position="266"/>
    </location>
</feature>
<dbReference type="OrthoDB" id="5702018at2"/>
<keyword evidence="4" id="KW-1185">Reference proteome</keyword>
<feature type="domain" description="DUF1206" evidence="2">
    <location>
        <begin position="25"/>
        <end position="93"/>
    </location>
</feature>
<dbReference type="InterPro" id="IPR009597">
    <property type="entry name" value="DUF1206"/>
</dbReference>
<feature type="transmembrane region" description="Helical" evidence="1">
    <location>
        <begin position="197"/>
        <end position="224"/>
    </location>
</feature>
<name>A0A4Z0MSB3_9BACT</name>
<gene>
    <name evidence="3" type="ORF">EU557_01890</name>
</gene>
<feature type="domain" description="DUF1206" evidence="2">
    <location>
        <begin position="204"/>
        <end position="270"/>
    </location>
</feature>
<proteinExistence type="predicted"/>
<protein>
    <submittedName>
        <fullName evidence="3">DUF1206 domain-containing protein</fullName>
    </submittedName>
</protein>
<dbReference type="RefSeq" id="WP_135528723.1">
    <property type="nucleotide sequence ID" value="NZ_SRKZ01000001.1"/>
</dbReference>